<feature type="non-terminal residue" evidence="2">
    <location>
        <position position="1"/>
    </location>
</feature>
<keyword evidence="1" id="KW-0812">Transmembrane</keyword>
<organism evidence="2 3">
    <name type="scientific">Vigna angularis var. angularis</name>
    <dbReference type="NCBI Taxonomy" id="157739"/>
    <lineage>
        <taxon>Eukaryota</taxon>
        <taxon>Viridiplantae</taxon>
        <taxon>Streptophyta</taxon>
        <taxon>Embryophyta</taxon>
        <taxon>Tracheophyta</taxon>
        <taxon>Spermatophyta</taxon>
        <taxon>Magnoliopsida</taxon>
        <taxon>eudicotyledons</taxon>
        <taxon>Gunneridae</taxon>
        <taxon>Pentapetalae</taxon>
        <taxon>rosids</taxon>
        <taxon>fabids</taxon>
        <taxon>Fabales</taxon>
        <taxon>Fabaceae</taxon>
        <taxon>Papilionoideae</taxon>
        <taxon>50 kb inversion clade</taxon>
        <taxon>NPAAA clade</taxon>
        <taxon>indigoferoid/millettioid clade</taxon>
        <taxon>Phaseoleae</taxon>
        <taxon>Vigna</taxon>
    </lineage>
</organism>
<accession>A0A0S3SUC3</accession>
<evidence type="ECO:0000313" key="2">
    <source>
        <dbReference type="EMBL" id="BAT96455.1"/>
    </source>
</evidence>
<keyword evidence="1" id="KW-1133">Transmembrane helix</keyword>
<sequence length="122" mass="14143">IHKNPILFHFIHIHTSLICFVFKLSVATFFLSESYDHVMLLIITHHHIMSIPLLTLYILTHLQHPLSHFLCCTPSFTIITTHKDAAKSKLREEEENCSSMMVFMLHTRGSESRKTITLGQSR</sequence>
<name>A0A0S3SUC3_PHAAN</name>
<evidence type="ECO:0000313" key="3">
    <source>
        <dbReference type="Proteomes" id="UP000291084"/>
    </source>
</evidence>
<gene>
    <name evidence="2" type="primary">Vigan.08G340100</name>
    <name evidence="2" type="ORF">VIGAN_08340100</name>
</gene>
<reference evidence="2 3" key="1">
    <citation type="journal article" date="2015" name="Sci. Rep.">
        <title>The power of single molecule real-time sequencing technology in the de novo assembly of a eukaryotic genome.</title>
        <authorList>
            <person name="Sakai H."/>
            <person name="Naito K."/>
            <person name="Ogiso-Tanaka E."/>
            <person name="Takahashi Y."/>
            <person name="Iseki K."/>
            <person name="Muto C."/>
            <person name="Satou K."/>
            <person name="Teruya K."/>
            <person name="Shiroma A."/>
            <person name="Shimoji M."/>
            <person name="Hirano T."/>
            <person name="Itoh T."/>
            <person name="Kaga A."/>
            <person name="Tomooka N."/>
        </authorList>
    </citation>
    <scope>NUCLEOTIDE SEQUENCE [LARGE SCALE GENOMIC DNA]</scope>
    <source>
        <strain evidence="3">cv. Shumari</strain>
    </source>
</reference>
<dbReference type="AlphaFoldDB" id="A0A0S3SUC3"/>
<keyword evidence="3" id="KW-1185">Reference proteome</keyword>
<evidence type="ECO:0000256" key="1">
    <source>
        <dbReference type="SAM" id="Phobius"/>
    </source>
</evidence>
<protein>
    <submittedName>
        <fullName evidence="2">Uncharacterized protein</fullName>
    </submittedName>
</protein>
<proteinExistence type="predicted"/>
<dbReference type="EMBL" id="AP015041">
    <property type="protein sequence ID" value="BAT96455.1"/>
    <property type="molecule type" value="Genomic_DNA"/>
</dbReference>
<keyword evidence="1" id="KW-0472">Membrane</keyword>
<dbReference type="Proteomes" id="UP000291084">
    <property type="component" value="Chromosome 8"/>
</dbReference>
<feature type="transmembrane region" description="Helical" evidence="1">
    <location>
        <begin position="37"/>
        <end position="59"/>
    </location>
</feature>
<feature type="transmembrane region" description="Helical" evidence="1">
    <location>
        <begin position="7"/>
        <end position="31"/>
    </location>
</feature>